<dbReference type="InterPro" id="IPR007066">
    <property type="entry name" value="RNA_pol_Rpb1_3"/>
</dbReference>
<keyword evidence="9 12" id="KW-0804">Transcription</keyword>
<dbReference type="Pfam" id="PF04998">
    <property type="entry name" value="RNA_pol_Rpb1_5"/>
    <property type="match status" value="1"/>
</dbReference>
<dbReference type="InterPro" id="IPR044893">
    <property type="entry name" value="RNA_pol_Rpb1_clamp_domain"/>
</dbReference>
<accession>A0A139APQ2</accession>
<dbReference type="InterPro" id="IPR038120">
    <property type="entry name" value="Rpb1_funnel_sf"/>
</dbReference>
<dbReference type="Gene3D" id="1.10.357.120">
    <property type="match status" value="1"/>
</dbReference>
<dbReference type="OrthoDB" id="270392at2759"/>
<dbReference type="Gene3D" id="1.10.150.390">
    <property type="match status" value="1"/>
</dbReference>
<evidence type="ECO:0000256" key="12">
    <source>
        <dbReference type="RuleBase" id="RU004279"/>
    </source>
</evidence>
<dbReference type="GO" id="GO:0006351">
    <property type="term" value="P:DNA-templated transcription"/>
    <property type="evidence" value="ECO:0007669"/>
    <property type="project" value="InterPro"/>
</dbReference>
<evidence type="ECO:0000259" key="14">
    <source>
        <dbReference type="SMART" id="SM00663"/>
    </source>
</evidence>
<keyword evidence="8" id="KW-0460">Magnesium</keyword>
<dbReference type="InterPro" id="IPR007081">
    <property type="entry name" value="RNA_pol_Rpb1_5"/>
</dbReference>
<evidence type="ECO:0000256" key="10">
    <source>
        <dbReference type="ARBA" id="ARBA00023242"/>
    </source>
</evidence>
<dbReference type="FunFam" id="2.40.40.20:FF:000019">
    <property type="entry name" value="DNA-directed RNA polymerase II subunit RPB1"/>
    <property type="match status" value="1"/>
</dbReference>
<evidence type="ECO:0000256" key="5">
    <source>
        <dbReference type="ARBA" id="ARBA00022695"/>
    </source>
</evidence>
<dbReference type="InterPro" id="IPR000722">
    <property type="entry name" value="RNA_pol_asu"/>
</dbReference>
<evidence type="ECO:0000256" key="3">
    <source>
        <dbReference type="ARBA" id="ARBA00022478"/>
    </source>
</evidence>
<dbReference type="InterPro" id="IPR006592">
    <property type="entry name" value="RNA_pol_N"/>
</dbReference>
<dbReference type="InterPro" id="IPR007083">
    <property type="entry name" value="RNA_pol_Rpb1_4"/>
</dbReference>
<dbReference type="Gene3D" id="1.10.274.100">
    <property type="entry name" value="RNA polymerase Rpb1, domain 3"/>
    <property type="match status" value="1"/>
</dbReference>
<dbReference type="FunFam" id="4.10.860.120:FF:000006">
    <property type="entry name" value="DNA-directed RNA polymerase subunit"/>
    <property type="match status" value="1"/>
</dbReference>
<dbReference type="OMA" id="NREDYQQ"/>
<feature type="region of interest" description="Disordered" evidence="13">
    <location>
        <begin position="249"/>
        <end position="323"/>
    </location>
</feature>
<comment type="function">
    <text evidence="12">DNA-dependent RNA polymerase catalyzes the transcription of DNA into RNA using the four ribonucleoside triphosphates as substrates.</text>
</comment>
<evidence type="ECO:0000256" key="1">
    <source>
        <dbReference type="ARBA" id="ARBA00004123"/>
    </source>
</evidence>
<dbReference type="EC" id="2.7.7.6" evidence="12"/>
<evidence type="ECO:0000256" key="7">
    <source>
        <dbReference type="ARBA" id="ARBA00022833"/>
    </source>
</evidence>
<proteinExistence type="inferred from homology"/>
<keyword evidence="10" id="KW-0539">Nucleus</keyword>
<dbReference type="SMART" id="SM00663">
    <property type="entry name" value="RPOLA_N"/>
    <property type="match status" value="1"/>
</dbReference>
<evidence type="ECO:0000256" key="13">
    <source>
        <dbReference type="SAM" id="MobiDB-lite"/>
    </source>
</evidence>
<feature type="region of interest" description="Disordered" evidence="13">
    <location>
        <begin position="1397"/>
        <end position="1568"/>
    </location>
</feature>
<dbReference type="Gene3D" id="1.10.132.30">
    <property type="match status" value="1"/>
</dbReference>
<dbReference type="GO" id="GO:0003899">
    <property type="term" value="F:DNA-directed RNA polymerase activity"/>
    <property type="evidence" value="ECO:0007669"/>
    <property type="project" value="UniProtKB-EC"/>
</dbReference>
<evidence type="ECO:0000256" key="9">
    <source>
        <dbReference type="ARBA" id="ARBA00023163"/>
    </source>
</evidence>
<dbReference type="CDD" id="cd02735">
    <property type="entry name" value="RNAP_I_Rpa1_C"/>
    <property type="match status" value="1"/>
</dbReference>
<dbReference type="Gene3D" id="3.30.70.2850">
    <property type="match status" value="2"/>
</dbReference>
<dbReference type="GO" id="GO:0046872">
    <property type="term" value="F:metal ion binding"/>
    <property type="evidence" value="ECO:0007669"/>
    <property type="project" value="UniProtKB-KW"/>
</dbReference>
<organism evidence="15 16">
    <name type="scientific">Gonapodya prolifera (strain JEL478)</name>
    <name type="common">Monoblepharis prolifera</name>
    <dbReference type="NCBI Taxonomy" id="1344416"/>
    <lineage>
        <taxon>Eukaryota</taxon>
        <taxon>Fungi</taxon>
        <taxon>Fungi incertae sedis</taxon>
        <taxon>Chytridiomycota</taxon>
        <taxon>Chytridiomycota incertae sedis</taxon>
        <taxon>Monoblepharidomycetes</taxon>
        <taxon>Monoblepharidales</taxon>
        <taxon>Gonapodyaceae</taxon>
        <taxon>Gonapodya</taxon>
    </lineage>
</organism>
<comment type="subcellular location">
    <subcellularLocation>
        <location evidence="1">Nucleus</location>
    </subcellularLocation>
</comment>
<evidence type="ECO:0000256" key="4">
    <source>
        <dbReference type="ARBA" id="ARBA00022679"/>
    </source>
</evidence>
<feature type="compositionally biased region" description="Acidic residues" evidence="13">
    <location>
        <begin position="1436"/>
        <end position="1446"/>
    </location>
</feature>
<gene>
    <name evidence="15" type="ORF">M427DRAFT_109491</name>
</gene>
<feature type="domain" description="RNA polymerase N-terminal" evidence="14">
    <location>
        <begin position="380"/>
        <end position="727"/>
    </location>
</feature>
<dbReference type="InterPro" id="IPR045867">
    <property type="entry name" value="DNA-dir_RpoC_beta_prime"/>
</dbReference>
<evidence type="ECO:0000313" key="16">
    <source>
        <dbReference type="Proteomes" id="UP000070544"/>
    </source>
</evidence>
<feature type="compositionally biased region" description="Acidic residues" evidence="13">
    <location>
        <begin position="1501"/>
        <end position="1511"/>
    </location>
</feature>
<dbReference type="PANTHER" id="PTHR19376">
    <property type="entry name" value="DNA-DIRECTED RNA POLYMERASE"/>
    <property type="match status" value="1"/>
</dbReference>
<feature type="compositionally biased region" description="Acidic residues" evidence="13">
    <location>
        <begin position="292"/>
        <end position="314"/>
    </location>
</feature>
<dbReference type="Gene3D" id="4.10.860.120">
    <property type="entry name" value="RNA polymerase II, clamp domain"/>
    <property type="match status" value="1"/>
</dbReference>
<dbReference type="Gene3D" id="2.40.40.20">
    <property type="match status" value="1"/>
</dbReference>
<dbReference type="InterPro" id="IPR042102">
    <property type="entry name" value="RNA_pol_Rpb1_3_sf"/>
</dbReference>
<keyword evidence="5 12" id="KW-0548">Nucleotidyltransferase</keyword>
<sequence length="1821" mass="201463">MNPSNPFLAEITTVSFSFYTADQIREISVKKITAANAFDQLGHPQDGGLYDLALGPFDKKDMCNTCGLSYFACPGHFGHIELPLPVYNPITFPTMFRLLRSLCLYCFRLRTPTVVLHNLTTKLRLLLAGLPIEASDLDSYIDSRMSSFTTLDEGPEDGASGGEKKNAPRVSQDDILGWMDEYAELYLDQLAGKAHDQRKSTVSTGHFQTLLKAFFSTVLNTCPHCKAQSPSLRKEGYIKIFEKKLSDKVRRRNEGKGLTRTAGSTVGKSTPAGNPKASKGRTGGGPTPMEGVEAEESDDEVRAEEEDDDDDEDSPAAANAAVPITSVESGKDIYLTPIQVRMYLRNLWKHDRERSLLDLLYGSRLFEKNGSTQDRVSSPDIYFLEVVPVTPTRFRPPSKMNDVTYDNPQNGILSKIVKTCEVIITAHKSSTTPKVDAQGKPISQPGTPGIVATSSAILPNYINLQSVVNSLIDSTKAGNAAVGSKNTGVANGIRQILEKKEGLFRMHMMGKRVNYAGRSVISPDVNVETGEVGIPPFFATRMTYPAPVTAHNLSQLRQAVINGPHKWPGATHIVMEDGSLVSLAMLDEAGRTALANQLGVAGSGTGEHGPAGAALAAHTPKKVYRHLLNGDLLLMNRQPTLHKPSIMAHTARILPNEKTIRMHYANCNTYNADFDGDEMNVHFPQNELARAEAMVIARTEEQYLVPTSGGVLRGLIQDHVDAGVWMTNKDTWFTAEDYMQLCYVALRPDGGVGARGEGDGAVEKEWKVGGGKYGRIHLVEPAILKPRKMWSGKQVISTILLNLSVGLPQLSLISKSRVPSKYWGKTAQDEAMVIVQNGHLLTGILDKNQFGASANGLVHACYEVYGAKMAGKLLSVFSRLFSYYLQHDGFSCRMDDLLLTPEGNNLRKILFVEVEKKGLEVAKEFVGMTDKDGKPIGTYQSEEEEKAELRKRLEGVLRSDERMAALDGALKTKTNQVTSKVIGATVPDHLLRQFPHNNMQVMTVAGAKGSGVNVSQISCLLGQQELEGRRVPTMVSGKTLPSFQPFDTDPRAGGYVTGRFLSGIRPQEYFFHCMAGREGLIDTAVKTSRSGYLQRCLIKHLEGLRVHYDSTVRDSDGSVIQFLYGEDGLDVMKGKYLTNFGLWATNYEMLERRVKPAEILSKGIVNTDGEVEVYRKKALKKPLKYDTVMSQFWPTRYLGSTSEQFTKGMREYMDKDPDRLMDSKDSQLKFAALMDLKYITALAEPGEAVGLLAAQGVGEPSTQMTLNTFHLAGFGATNVTLGIPRLRELLMTASTKIKTPLMSLPLLSTTTDDEALEFCKQVSRLNLSHIVEDISVRETLSTKDLNSGIRHKVYVLRIGFWKRQDYAEEYDVSERLLERVLERKFVPGLEKVIAHDIKKKKSRRQSAETADDQEDQVGKPQRRSEGEGSGSNLSGEDGDGDVEDDSLPNPKKPRGKGTRDADDMDPDDEDEAAERDEEDAEGDGDASAAARNQKKKQMASYEEESEDDEEDERPKSGANFLDVEAEEDDGDGEDGDSDEDIEEGARKRIQSDEDENEERDESGQTTEQRILDKSSFVVKYRFDRVGGRWCELHLKLEAGNKKVLMVDLAEKVARKVVVREVRGINRIFVTHKEASDDKSRSLTSEGSNLRGMWSYPDILDLNQIYSNDIGEILKTYGVEAARAAVVREVGSVFGAYGISVDRRHLSLISDYMTFEGAYKPFNRMGMTSNPHPFAQMSFETTMQFLTTATLAGDKDDLTSPSSRIVMGQVVRNGTGAFDVRVPLDPTVHVPAKGTGKWDREKQREDLGRILREGLIRNVVEK</sequence>
<dbReference type="CDD" id="cd01435">
    <property type="entry name" value="RNAP_I_RPA1_N"/>
    <property type="match status" value="1"/>
</dbReference>
<dbReference type="Pfam" id="PF05000">
    <property type="entry name" value="RNA_pol_Rpb1_4"/>
    <property type="match status" value="1"/>
</dbReference>
<keyword evidence="3 12" id="KW-0240">DNA-directed RNA polymerase</keyword>
<dbReference type="Pfam" id="PF00623">
    <property type="entry name" value="RNA_pol_Rpb1_2"/>
    <property type="match status" value="1"/>
</dbReference>
<comment type="similarity">
    <text evidence="2 12">Belongs to the RNA polymerase beta' chain family.</text>
</comment>
<dbReference type="SUPFAM" id="SSF64484">
    <property type="entry name" value="beta and beta-prime subunits of DNA dependent RNA-polymerase"/>
    <property type="match status" value="1"/>
</dbReference>
<dbReference type="Gene3D" id="3.30.1490.180">
    <property type="entry name" value="RNA polymerase ii"/>
    <property type="match status" value="1"/>
</dbReference>
<dbReference type="FunFam" id="1.10.150.390:FF:000005">
    <property type="entry name" value="DNA-directed RNA polymerase subunit"/>
    <property type="match status" value="1"/>
</dbReference>
<protein>
    <recommendedName>
        <fullName evidence="12">DNA-directed RNA polymerase subunit</fullName>
        <ecNumber evidence="12">2.7.7.6</ecNumber>
    </recommendedName>
</protein>
<keyword evidence="7" id="KW-0862">Zinc</keyword>
<dbReference type="InterPro" id="IPR047107">
    <property type="entry name" value="DNA-dir_RNA_pol1_lsu_C"/>
</dbReference>
<dbReference type="EMBL" id="KQ965741">
    <property type="protein sequence ID" value="KXS18698.1"/>
    <property type="molecule type" value="Genomic_DNA"/>
</dbReference>
<comment type="catalytic activity">
    <reaction evidence="11 12">
        <text>RNA(n) + a ribonucleoside 5'-triphosphate = RNA(n+1) + diphosphate</text>
        <dbReference type="Rhea" id="RHEA:21248"/>
        <dbReference type="Rhea" id="RHEA-COMP:14527"/>
        <dbReference type="Rhea" id="RHEA-COMP:17342"/>
        <dbReference type="ChEBI" id="CHEBI:33019"/>
        <dbReference type="ChEBI" id="CHEBI:61557"/>
        <dbReference type="ChEBI" id="CHEBI:140395"/>
        <dbReference type="EC" id="2.7.7.6"/>
    </reaction>
</comment>
<evidence type="ECO:0000256" key="8">
    <source>
        <dbReference type="ARBA" id="ARBA00022842"/>
    </source>
</evidence>
<dbReference type="Gene3D" id="6.10.250.2940">
    <property type="match status" value="1"/>
</dbReference>
<evidence type="ECO:0000256" key="6">
    <source>
        <dbReference type="ARBA" id="ARBA00022723"/>
    </source>
</evidence>
<dbReference type="InterPro" id="IPR007080">
    <property type="entry name" value="RNA_pol_Rpb1_1"/>
</dbReference>
<keyword evidence="4 12" id="KW-0808">Transferase</keyword>
<dbReference type="GO" id="GO:0003677">
    <property type="term" value="F:DNA binding"/>
    <property type="evidence" value="ECO:0007669"/>
    <property type="project" value="InterPro"/>
</dbReference>
<evidence type="ECO:0000256" key="2">
    <source>
        <dbReference type="ARBA" id="ARBA00006460"/>
    </source>
</evidence>
<dbReference type="GO" id="GO:0005736">
    <property type="term" value="C:RNA polymerase I complex"/>
    <property type="evidence" value="ECO:0007669"/>
    <property type="project" value="TreeGrafter"/>
</dbReference>
<dbReference type="InterPro" id="IPR015699">
    <property type="entry name" value="DNA-dir_RNA_pol1_lsu_N"/>
</dbReference>
<feature type="compositionally biased region" description="Acidic residues" evidence="13">
    <location>
        <begin position="1462"/>
        <end position="1484"/>
    </location>
</feature>
<evidence type="ECO:0000313" key="15">
    <source>
        <dbReference type="EMBL" id="KXS18698.1"/>
    </source>
</evidence>
<evidence type="ECO:0000256" key="11">
    <source>
        <dbReference type="ARBA" id="ARBA00048552"/>
    </source>
</evidence>
<dbReference type="PANTHER" id="PTHR19376:SF11">
    <property type="entry name" value="DNA-DIRECTED RNA POLYMERASE I SUBUNIT RPA1"/>
    <property type="match status" value="1"/>
</dbReference>
<keyword evidence="16" id="KW-1185">Reference proteome</keyword>
<reference evidence="15 16" key="1">
    <citation type="journal article" date="2015" name="Genome Biol. Evol.">
        <title>Phylogenomic analyses indicate that early fungi evolved digesting cell walls of algal ancestors of land plants.</title>
        <authorList>
            <person name="Chang Y."/>
            <person name="Wang S."/>
            <person name="Sekimoto S."/>
            <person name="Aerts A.L."/>
            <person name="Choi C."/>
            <person name="Clum A."/>
            <person name="LaButti K.M."/>
            <person name="Lindquist E.A."/>
            <person name="Yee Ngan C."/>
            <person name="Ohm R.A."/>
            <person name="Salamov A.A."/>
            <person name="Grigoriev I.V."/>
            <person name="Spatafora J.W."/>
            <person name="Berbee M.L."/>
        </authorList>
    </citation>
    <scope>NUCLEOTIDE SEQUENCE [LARGE SCALE GENOMIC DNA]</scope>
    <source>
        <strain evidence="15 16">JEL478</strain>
    </source>
</reference>
<dbReference type="Pfam" id="PF04997">
    <property type="entry name" value="RNA_pol_Rpb1_1"/>
    <property type="match status" value="1"/>
</dbReference>
<dbReference type="Proteomes" id="UP000070544">
    <property type="component" value="Unassembled WGS sequence"/>
</dbReference>
<name>A0A139APQ2_GONPJ</name>
<feature type="compositionally biased region" description="Acidic residues" evidence="13">
    <location>
        <begin position="1523"/>
        <end position="1542"/>
    </location>
</feature>
<feature type="compositionally biased region" description="Polar residues" evidence="13">
    <location>
        <begin position="261"/>
        <end position="272"/>
    </location>
</feature>
<dbReference type="STRING" id="1344416.A0A139APQ2"/>
<keyword evidence="6" id="KW-0479">Metal-binding</keyword>
<dbReference type="Pfam" id="PF04983">
    <property type="entry name" value="RNA_pol_Rpb1_3"/>
    <property type="match status" value="1"/>
</dbReference>